<keyword evidence="1" id="KW-0175">Coiled coil</keyword>
<keyword evidence="3" id="KW-1185">Reference proteome</keyword>
<dbReference type="STRING" id="387005.A0A183HW93"/>
<evidence type="ECO:0000313" key="3">
    <source>
        <dbReference type="Proteomes" id="UP000267606"/>
    </source>
</evidence>
<reference evidence="4" key="1">
    <citation type="submission" date="2016-06" db="UniProtKB">
        <authorList>
            <consortium name="WormBaseParasite"/>
        </authorList>
    </citation>
    <scope>IDENTIFICATION</scope>
</reference>
<protein>
    <submittedName>
        <fullName evidence="2 4">Uncharacterized protein</fullName>
    </submittedName>
</protein>
<name>A0A183HW93_9BILA</name>
<reference evidence="2 3" key="2">
    <citation type="submission" date="2018-11" db="EMBL/GenBank/DDBJ databases">
        <authorList>
            <consortium name="Pathogen Informatics"/>
        </authorList>
    </citation>
    <scope>NUCLEOTIDE SEQUENCE [LARGE SCALE GENOMIC DNA]</scope>
</reference>
<evidence type="ECO:0000313" key="4">
    <source>
        <dbReference type="WBParaSite" id="OFLC_0001175501-mRNA-1"/>
    </source>
</evidence>
<proteinExistence type="predicted"/>
<dbReference type="AlphaFoldDB" id="A0A183HW93"/>
<dbReference type="Proteomes" id="UP000267606">
    <property type="component" value="Unassembled WGS sequence"/>
</dbReference>
<sequence>MKFEEIFIILSLFFQHCEQIQILNAQLMDSNRERMRYMNDCATYSKKLAEMETANAELNNQLKALQNTRTTNDESYNELTKEVEKYRKQLVDIMEAHDKVGFSYHSFEFFD</sequence>
<dbReference type="WBParaSite" id="OFLC_0001175501-mRNA-1">
    <property type="protein sequence ID" value="OFLC_0001175501-mRNA-1"/>
    <property type="gene ID" value="OFLC_0001175501"/>
</dbReference>
<gene>
    <name evidence="2" type="ORF">OFLC_LOCUS11749</name>
</gene>
<organism evidence="4">
    <name type="scientific">Onchocerca flexuosa</name>
    <dbReference type="NCBI Taxonomy" id="387005"/>
    <lineage>
        <taxon>Eukaryota</taxon>
        <taxon>Metazoa</taxon>
        <taxon>Ecdysozoa</taxon>
        <taxon>Nematoda</taxon>
        <taxon>Chromadorea</taxon>
        <taxon>Rhabditida</taxon>
        <taxon>Spirurina</taxon>
        <taxon>Spiruromorpha</taxon>
        <taxon>Filarioidea</taxon>
        <taxon>Onchocercidae</taxon>
        <taxon>Onchocerca</taxon>
    </lineage>
</organism>
<evidence type="ECO:0000313" key="2">
    <source>
        <dbReference type="EMBL" id="VDO78920.1"/>
    </source>
</evidence>
<evidence type="ECO:0000256" key="1">
    <source>
        <dbReference type="SAM" id="Coils"/>
    </source>
</evidence>
<feature type="coiled-coil region" evidence="1">
    <location>
        <begin position="41"/>
        <end position="96"/>
    </location>
</feature>
<accession>A0A183HW93</accession>
<dbReference type="EMBL" id="UZAJ01017406">
    <property type="protein sequence ID" value="VDO78920.1"/>
    <property type="molecule type" value="Genomic_DNA"/>
</dbReference>